<feature type="signal peptide" evidence="1">
    <location>
        <begin position="1"/>
        <end position="25"/>
    </location>
</feature>
<accession>A0A8B9BDH8</accession>
<dbReference type="SUPFAM" id="SSF52025">
    <property type="entry name" value="PA domain"/>
    <property type="match status" value="1"/>
</dbReference>
<keyword evidence="4" id="KW-1185">Reference proteome</keyword>
<feature type="chain" id="PRO_5034527625" description="PA domain-containing protein" evidence="1">
    <location>
        <begin position="26"/>
        <end position="149"/>
    </location>
</feature>
<protein>
    <recommendedName>
        <fullName evidence="2">PA domain-containing protein</fullName>
    </recommendedName>
</protein>
<dbReference type="GeneTree" id="ENSGT00940000158347"/>
<reference evidence="3" key="1">
    <citation type="submission" date="2025-08" db="UniProtKB">
        <authorList>
            <consortium name="Ensembl"/>
        </authorList>
    </citation>
    <scope>IDENTIFICATION</scope>
</reference>
<reference evidence="3" key="2">
    <citation type="submission" date="2025-09" db="UniProtKB">
        <authorList>
            <consortium name="Ensembl"/>
        </authorList>
    </citation>
    <scope>IDENTIFICATION</scope>
</reference>
<keyword evidence="1" id="KW-0732">Signal</keyword>
<dbReference type="Gene3D" id="3.50.30.30">
    <property type="match status" value="1"/>
</dbReference>
<dbReference type="Proteomes" id="UP000694426">
    <property type="component" value="Unplaced"/>
</dbReference>
<organism evidence="3 4">
    <name type="scientific">Anser brachyrhynchus</name>
    <name type="common">Pink-footed goose</name>
    <dbReference type="NCBI Taxonomy" id="132585"/>
    <lineage>
        <taxon>Eukaryota</taxon>
        <taxon>Metazoa</taxon>
        <taxon>Chordata</taxon>
        <taxon>Craniata</taxon>
        <taxon>Vertebrata</taxon>
        <taxon>Euteleostomi</taxon>
        <taxon>Archelosauria</taxon>
        <taxon>Archosauria</taxon>
        <taxon>Dinosauria</taxon>
        <taxon>Saurischia</taxon>
        <taxon>Theropoda</taxon>
        <taxon>Coelurosauria</taxon>
        <taxon>Aves</taxon>
        <taxon>Neognathae</taxon>
        <taxon>Galloanserae</taxon>
        <taxon>Anseriformes</taxon>
        <taxon>Anatidae</taxon>
        <taxon>Anserinae</taxon>
        <taxon>Anser</taxon>
    </lineage>
</organism>
<evidence type="ECO:0000313" key="4">
    <source>
        <dbReference type="Proteomes" id="UP000694426"/>
    </source>
</evidence>
<evidence type="ECO:0000313" key="3">
    <source>
        <dbReference type="Ensembl" id="ENSABRP00000002663.1"/>
    </source>
</evidence>
<proteinExistence type="predicted"/>
<name>A0A8B9BDH8_9AVES</name>
<sequence>MRQENKFSSSCLLVIISILLKPTETLPVNAFVSLFYFNSTSNMSVSEQCECGLYGLSSPLLSAQGSVAIPRAANLQACDSNTQFTITEPPWIALIERGNCTFAEKIKVAARRGATAAVIYNAAGKSSYPIPMSHIGKYHRKAPGRDHFS</sequence>
<dbReference type="CDD" id="cd02122">
    <property type="entry name" value="PA_GRAIL_like"/>
    <property type="match status" value="1"/>
</dbReference>
<dbReference type="AlphaFoldDB" id="A0A8B9BDH8"/>
<dbReference type="Pfam" id="PF02225">
    <property type="entry name" value="PA"/>
    <property type="match status" value="1"/>
</dbReference>
<feature type="domain" description="PA" evidence="2">
    <location>
        <begin position="74"/>
        <end position="136"/>
    </location>
</feature>
<dbReference type="InterPro" id="IPR003137">
    <property type="entry name" value="PA_domain"/>
</dbReference>
<dbReference type="InterPro" id="IPR046450">
    <property type="entry name" value="PA_dom_sf"/>
</dbReference>
<dbReference type="Ensembl" id="ENSABRT00000003863.1">
    <property type="protein sequence ID" value="ENSABRP00000002663.1"/>
    <property type="gene ID" value="ENSABRG00000002598.1"/>
</dbReference>
<evidence type="ECO:0000259" key="2">
    <source>
        <dbReference type="Pfam" id="PF02225"/>
    </source>
</evidence>
<evidence type="ECO:0000256" key="1">
    <source>
        <dbReference type="SAM" id="SignalP"/>
    </source>
</evidence>